<gene>
    <name evidence="2" type="ORF">POSPLADRAFT_1049437</name>
</gene>
<dbReference type="EMBL" id="KZ110605">
    <property type="protein sequence ID" value="OSX58191.1"/>
    <property type="molecule type" value="Genomic_DNA"/>
</dbReference>
<reference evidence="2 3" key="1">
    <citation type="submission" date="2017-04" db="EMBL/GenBank/DDBJ databases">
        <title>Genome Sequence of the Model Brown-Rot Fungus Postia placenta SB12.</title>
        <authorList>
            <consortium name="DOE Joint Genome Institute"/>
            <person name="Gaskell J."/>
            <person name="Kersten P."/>
            <person name="Larrondo L.F."/>
            <person name="Canessa P."/>
            <person name="Martinez D."/>
            <person name="Hibbett D."/>
            <person name="Schmoll M."/>
            <person name="Kubicek C.P."/>
            <person name="Martinez A.T."/>
            <person name="Yadav J."/>
            <person name="Master E."/>
            <person name="Magnuson J.K."/>
            <person name="James T."/>
            <person name="Yaver D."/>
            <person name="Berka R."/>
            <person name="Labutti K."/>
            <person name="Lipzen A."/>
            <person name="Aerts A."/>
            <person name="Barry K."/>
            <person name="Henrissat B."/>
            <person name="Blanchette R."/>
            <person name="Grigoriev I."/>
            <person name="Cullen D."/>
        </authorList>
    </citation>
    <scope>NUCLEOTIDE SEQUENCE [LARGE SCALE GENOMIC DNA]</scope>
    <source>
        <strain evidence="2 3">MAD-698-R-SB12</strain>
    </source>
</reference>
<dbReference type="GeneID" id="36324696"/>
<dbReference type="AlphaFoldDB" id="A0A1X6MP43"/>
<sequence length="116" mass="12775">MSAEPSSTTALQSAICSCVSRTDIKTAFHSRASMSSICLARALTMTNPRQTRSAVSTLRRGKRRPPPGTTKQPAAYAQYTYRALWWGAATASNIDCSRPGQLTVHDNYQQKHTQRT</sequence>
<feature type="region of interest" description="Disordered" evidence="1">
    <location>
        <begin position="49"/>
        <end position="73"/>
    </location>
</feature>
<dbReference type="RefSeq" id="XP_024334985.1">
    <property type="nucleotide sequence ID" value="XM_024479746.1"/>
</dbReference>
<proteinExistence type="predicted"/>
<accession>A0A1X6MP43</accession>
<evidence type="ECO:0000313" key="2">
    <source>
        <dbReference type="EMBL" id="OSX58191.1"/>
    </source>
</evidence>
<name>A0A1X6MP43_9APHY</name>
<organism evidence="2 3">
    <name type="scientific">Postia placenta MAD-698-R-SB12</name>
    <dbReference type="NCBI Taxonomy" id="670580"/>
    <lineage>
        <taxon>Eukaryota</taxon>
        <taxon>Fungi</taxon>
        <taxon>Dikarya</taxon>
        <taxon>Basidiomycota</taxon>
        <taxon>Agaricomycotina</taxon>
        <taxon>Agaricomycetes</taxon>
        <taxon>Polyporales</taxon>
        <taxon>Adustoporiaceae</taxon>
        <taxon>Rhodonia</taxon>
    </lineage>
</organism>
<dbReference type="Proteomes" id="UP000194127">
    <property type="component" value="Unassembled WGS sequence"/>
</dbReference>
<keyword evidence="3" id="KW-1185">Reference proteome</keyword>
<evidence type="ECO:0000313" key="3">
    <source>
        <dbReference type="Proteomes" id="UP000194127"/>
    </source>
</evidence>
<protein>
    <submittedName>
        <fullName evidence="2">Uncharacterized protein</fullName>
    </submittedName>
</protein>
<evidence type="ECO:0000256" key="1">
    <source>
        <dbReference type="SAM" id="MobiDB-lite"/>
    </source>
</evidence>